<dbReference type="Proteomes" id="UP000004491">
    <property type="component" value="Unassembled WGS sequence"/>
</dbReference>
<sequence>MMMERRDKEKAAFLVTNNMKEPKRVSGLRAEN</sequence>
<gene>
    <name evidence="2" type="ORF">Rifp1Sym_hm00010</name>
</gene>
<organism evidence="2 3">
    <name type="scientific">endosymbiont of Riftia pachyptila</name>
    <name type="common">vent Ph05</name>
    <dbReference type="NCBI Taxonomy" id="1048808"/>
    <lineage>
        <taxon>Bacteria</taxon>
        <taxon>Pseudomonadati</taxon>
        <taxon>Pseudomonadota</taxon>
        <taxon>Gammaproteobacteria</taxon>
        <taxon>sulfur-oxidizing symbionts</taxon>
    </lineage>
</organism>
<reference evidence="2" key="1">
    <citation type="journal article" date="2011" name="ISME J.">
        <title>The endosymbionts of the deep-sea tubeworms Riftia pachyptila and Tevnia jerichonana share an identical physiology as revealed by proteogenomic analyses.</title>
        <authorList>
            <person name="Gardebrecht A."/>
            <person name="Markert S."/>
            <person name="Felbeck H."/>
            <person name="Thuermer A."/>
            <person name="Albrecht D."/>
            <person name="Wollherr A."/>
            <person name="Kabisch J."/>
            <person name="Lehmann R."/>
            <person name="Daniel R."/>
            <person name="Liesegang H."/>
            <person name="Hecker M."/>
            <person name="Sievert S.M."/>
            <person name="Schweder T."/>
        </authorList>
    </citation>
    <scope>NUCLEOTIDE SEQUENCE [LARGE SCALE GENOMIC DNA]</scope>
</reference>
<feature type="compositionally biased region" description="Basic and acidic residues" evidence="1">
    <location>
        <begin position="20"/>
        <end position="32"/>
    </location>
</feature>
<evidence type="ECO:0000313" key="2">
    <source>
        <dbReference type="EMBL" id="EGV49748.1"/>
    </source>
</evidence>
<proteinExistence type="predicted"/>
<dbReference type="EMBL" id="AFOC01000196">
    <property type="protein sequence ID" value="EGV49748.1"/>
    <property type="molecule type" value="Genomic_DNA"/>
</dbReference>
<feature type="region of interest" description="Disordered" evidence="1">
    <location>
        <begin position="1"/>
        <end position="32"/>
    </location>
</feature>
<name>G2DI07_9GAMM</name>
<evidence type="ECO:0000256" key="1">
    <source>
        <dbReference type="SAM" id="MobiDB-lite"/>
    </source>
</evidence>
<dbReference type="AlphaFoldDB" id="G2DI07"/>
<comment type="caution">
    <text evidence="2">The sequence shown here is derived from an EMBL/GenBank/DDBJ whole genome shotgun (WGS) entry which is preliminary data.</text>
</comment>
<evidence type="ECO:0000313" key="3">
    <source>
        <dbReference type="Proteomes" id="UP000004491"/>
    </source>
</evidence>
<feature type="compositionally biased region" description="Basic and acidic residues" evidence="1">
    <location>
        <begin position="1"/>
        <end position="11"/>
    </location>
</feature>
<accession>G2DI07</accession>
<keyword evidence="3" id="KW-1185">Reference proteome</keyword>
<protein>
    <submittedName>
        <fullName evidence="2">Uncharacterized protein</fullName>
    </submittedName>
</protein>